<feature type="chain" id="PRO_5014875958" evidence="1">
    <location>
        <begin position="25"/>
        <end position="139"/>
    </location>
</feature>
<feature type="signal peptide" evidence="1">
    <location>
        <begin position="1"/>
        <end position="24"/>
    </location>
</feature>
<protein>
    <submittedName>
        <fullName evidence="2">Putative secreted peptide</fullName>
    </submittedName>
</protein>
<name>A0A2M3ZTK2_9DIPT</name>
<accession>A0A2M3ZTK2</accession>
<evidence type="ECO:0000313" key="2">
    <source>
        <dbReference type="EMBL" id="MBW31894.1"/>
    </source>
</evidence>
<dbReference type="AlphaFoldDB" id="A0A2M3ZTK2"/>
<evidence type="ECO:0000256" key="1">
    <source>
        <dbReference type="SAM" id="SignalP"/>
    </source>
</evidence>
<dbReference type="EMBL" id="GGFM01011143">
    <property type="protein sequence ID" value="MBW31894.1"/>
    <property type="molecule type" value="Transcribed_RNA"/>
</dbReference>
<organism evidence="2">
    <name type="scientific">Anopheles braziliensis</name>
    <dbReference type="NCBI Taxonomy" id="58242"/>
    <lineage>
        <taxon>Eukaryota</taxon>
        <taxon>Metazoa</taxon>
        <taxon>Ecdysozoa</taxon>
        <taxon>Arthropoda</taxon>
        <taxon>Hexapoda</taxon>
        <taxon>Insecta</taxon>
        <taxon>Pterygota</taxon>
        <taxon>Neoptera</taxon>
        <taxon>Endopterygota</taxon>
        <taxon>Diptera</taxon>
        <taxon>Nematocera</taxon>
        <taxon>Culicoidea</taxon>
        <taxon>Culicidae</taxon>
        <taxon>Anophelinae</taxon>
        <taxon>Anopheles</taxon>
    </lineage>
</organism>
<sequence>MLNGTDKRCAVGWLVRWLLPVASARSPSSSSSTYILPASLTVQQLVVAVMVVIWDFESRARSPREKETPHKAVRWAVVRSLSELEWNGSLQKRVVLLPPSVNGGQQQKRKKGKAKDRDHLLRRLLRRPLHTGRFAEGVC</sequence>
<keyword evidence="1" id="KW-0732">Signal</keyword>
<reference evidence="2" key="1">
    <citation type="submission" date="2018-01" db="EMBL/GenBank/DDBJ databases">
        <title>An insight into the sialome of Amazonian anophelines.</title>
        <authorList>
            <person name="Ribeiro J.M."/>
            <person name="Scarpassa V."/>
            <person name="Calvo E."/>
        </authorList>
    </citation>
    <scope>NUCLEOTIDE SEQUENCE</scope>
    <source>
        <tissue evidence="2">Salivary glands</tissue>
    </source>
</reference>
<proteinExistence type="predicted"/>